<gene>
    <name evidence="2" type="ORF">Cvel_15522</name>
</gene>
<dbReference type="EMBL" id="CDMZ01000169">
    <property type="protein sequence ID" value="CEM08259.1"/>
    <property type="molecule type" value="Genomic_DNA"/>
</dbReference>
<dbReference type="VEuPathDB" id="CryptoDB:Cvel_15522"/>
<keyword evidence="1" id="KW-1133">Transmembrane helix</keyword>
<feature type="transmembrane region" description="Helical" evidence="1">
    <location>
        <begin position="124"/>
        <end position="149"/>
    </location>
</feature>
<accession>A0A0G4F8A9</accession>
<keyword evidence="1" id="KW-0812">Transmembrane</keyword>
<reference evidence="2" key="1">
    <citation type="submission" date="2014-11" db="EMBL/GenBank/DDBJ databases">
        <authorList>
            <person name="Otto D Thomas"/>
            <person name="Naeem Raeece"/>
        </authorList>
    </citation>
    <scope>NUCLEOTIDE SEQUENCE</scope>
</reference>
<evidence type="ECO:0000256" key="1">
    <source>
        <dbReference type="SAM" id="Phobius"/>
    </source>
</evidence>
<name>A0A0G4F8A9_9ALVE</name>
<feature type="transmembrane region" description="Helical" evidence="1">
    <location>
        <begin position="81"/>
        <end position="104"/>
    </location>
</feature>
<evidence type="ECO:0000313" key="2">
    <source>
        <dbReference type="EMBL" id="CEM08259.1"/>
    </source>
</evidence>
<organism evidence="2">
    <name type="scientific">Chromera velia CCMP2878</name>
    <dbReference type="NCBI Taxonomy" id="1169474"/>
    <lineage>
        <taxon>Eukaryota</taxon>
        <taxon>Sar</taxon>
        <taxon>Alveolata</taxon>
        <taxon>Colpodellida</taxon>
        <taxon>Chromeraceae</taxon>
        <taxon>Chromera</taxon>
    </lineage>
</organism>
<feature type="transmembrane region" description="Helical" evidence="1">
    <location>
        <begin position="52"/>
        <end position="69"/>
    </location>
</feature>
<proteinExistence type="predicted"/>
<evidence type="ECO:0008006" key="3">
    <source>
        <dbReference type="Google" id="ProtNLM"/>
    </source>
</evidence>
<keyword evidence="1" id="KW-0472">Membrane</keyword>
<protein>
    <recommendedName>
        <fullName evidence="3">Integral membrane protein</fullName>
    </recommendedName>
</protein>
<dbReference type="AlphaFoldDB" id="A0A0G4F8A9"/>
<sequence length="153" mass="16690">MNPTLSSMQPAEKLCVLSSGVFFMTALLTGIWKWRQMATSKAGTAHKYVDTAHRASLMYAFSALLVGKFSTLNDLSAETNLMAVQPPLFFFAGAIGSYLLHGFLEDTTNQIARPLLGTRKLPQWVTPMFMTALAAAEIGGFAVLLFGFIRAAY</sequence>
<feature type="transmembrane region" description="Helical" evidence="1">
    <location>
        <begin position="14"/>
        <end position="32"/>
    </location>
</feature>